<dbReference type="AlphaFoldDB" id="A0A9X0UFC0"/>
<organism evidence="1 2">
    <name type="scientific">Siccirubricoccus deserti</name>
    <dbReference type="NCBI Taxonomy" id="2013562"/>
    <lineage>
        <taxon>Bacteria</taxon>
        <taxon>Pseudomonadati</taxon>
        <taxon>Pseudomonadota</taxon>
        <taxon>Alphaproteobacteria</taxon>
        <taxon>Acetobacterales</taxon>
        <taxon>Roseomonadaceae</taxon>
        <taxon>Siccirubricoccus</taxon>
    </lineage>
</organism>
<protein>
    <submittedName>
        <fullName evidence="1">DUF4336 domain-containing protein</fullName>
    </submittedName>
</protein>
<reference evidence="1" key="1">
    <citation type="submission" date="2020-08" db="EMBL/GenBank/DDBJ databases">
        <authorList>
            <person name="Hu Y."/>
            <person name="Nguyen S.V."/>
            <person name="Li F."/>
            <person name="Fanning S."/>
        </authorList>
    </citation>
    <scope>NUCLEOTIDE SEQUENCE</scope>
    <source>
        <strain evidence="1">SYSU D8009</strain>
    </source>
</reference>
<dbReference type="Proteomes" id="UP000600101">
    <property type="component" value="Unassembled WGS sequence"/>
</dbReference>
<dbReference type="Pfam" id="PF14234">
    <property type="entry name" value="DUF4336"/>
    <property type="match status" value="1"/>
</dbReference>
<accession>A0A9X0UFC0</accession>
<dbReference type="PANTHER" id="PTHR33835">
    <property type="entry name" value="YALI0C07656P"/>
    <property type="match status" value="1"/>
</dbReference>
<dbReference type="RefSeq" id="WP_186772526.1">
    <property type="nucleotide sequence ID" value="NZ_JACOMF010000034.1"/>
</dbReference>
<dbReference type="PANTHER" id="PTHR33835:SF2">
    <property type="entry name" value="LYSINE-TRNA LIGASE"/>
    <property type="match status" value="1"/>
</dbReference>
<dbReference type="InterPro" id="IPR025638">
    <property type="entry name" value="DUF4336"/>
</dbReference>
<keyword evidence="2" id="KW-1185">Reference proteome</keyword>
<dbReference type="EMBL" id="JACOMF010000034">
    <property type="protein sequence ID" value="MBC4017771.1"/>
    <property type="molecule type" value="Genomic_DNA"/>
</dbReference>
<dbReference type="InterPro" id="IPR036866">
    <property type="entry name" value="RibonucZ/Hydroxyglut_hydro"/>
</dbReference>
<gene>
    <name evidence="1" type="ORF">H7965_20925</name>
</gene>
<dbReference type="SUPFAM" id="SSF56281">
    <property type="entry name" value="Metallo-hydrolase/oxidoreductase"/>
    <property type="match status" value="1"/>
</dbReference>
<proteinExistence type="predicted"/>
<sequence length="252" mass="27155">MPQDGTYPPLDVPKPVAEGVWVVDSGPQHILGQPLPVRMTVLRLADGGLWLHSPTRYSGPLAQALRALGPVRHLVSPGTAHWVHLPGWQQAMPEARLWAPAEVVARAAGQGVTLHPHGTLDAAPPSDWAGQIAHEVLRGRGFVEFAFHHAASRTLVLTDTVQAMEPARLPLVTGWLVRLLGAAGPAGGTPRHVRLLMRRHAAANCEAVQRLLALAPERVIFAHGAFFAEDGAARLRRAWGWMLKSLPDQAGI</sequence>
<evidence type="ECO:0000313" key="1">
    <source>
        <dbReference type="EMBL" id="MBC4017771.1"/>
    </source>
</evidence>
<name>A0A9X0UFC0_9PROT</name>
<evidence type="ECO:0000313" key="2">
    <source>
        <dbReference type="Proteomes" id="UP000600101"/>
    </source>
</evidence>
<comment type="caution">
    <text evidence="1">The sequence shown here is derived from an EMBL/GenBank/DDBJ whole genome shotgun (WGS) entry which is preliminary data.</text>
</comment>